<protein>
    <submittedName>
        <fullName evidence="1">Uncharacterized protein</fullName>
    </submittedName>
</protein>
<organism evidence="1 2">
    <name type="scientific">Pontibacter diazotrophicus</name>
    <dbReference type="NCBI Taxonomy" id="1400979"/>
    <lineage>
        <taxon>Bacteria</taxon>
        <taxon>Pseudomonadati</taxon>
        <taxon>Bacteroidota</taxon>
        <taxon>Cytophagia</taxon>
        <taxon>Cytophagales</taxon>
        <taxon>Hymenobacteraceae</taxon>
        <taxon>Pontibacter</taxon>
    </lineage>
</organism>
<reference evidence="2" key="1">
    <citation type="submission" date="2018-08" db="EMBL/GenBank/DDBJ databases">
        <authorList>
            <person name="Liu Z.-W."/>
            <person name="Du Z.-J."/>
        </authorList>
    </citation>
    <scope>NUCLEOTIDE SEQUENCE [LARGE SCALE GENOMIC DNA]</scope>
    <source>
        <strain evidence="2">H4X</strain>
    </source>
</reference>
<dbReference type="EMBL" id="QRGR01000040">
    <property type="protein sequence ID" value="RDV11546.1"/>
    <property type="molecule type" value="Genomic_DNA"/>
</dbReference>
<evidence type="ECO:0000313" key="1">
    <source>
        <dbReference type="EMBL" id="RDV11546.1"/>
    </source>
</evidence>
<dbReference type="RefSeq" id="WP_115568206.1">
    <property type="nucleotide sequence ID" value="NZ_QRGR01000040.1"/>
</dbReference>
<dbReference type="PROSITE" id="PS51257">
    <property type="entry name" value="PROKAR_LIPOPROTEIN"/>
    <property type="match status" value="1"/>
</dbReference>
<dbReference type="OrthoDB" id="853660at2"/>
<gene>
    <name evidence="1" type="ORF">DXT99_24315</name>
</gene>
<keyword evidence="2" id="KW-1185">Reference proteome</keyword>
<proteinExistence type="predicted"/>
<dbReference type="Proteomes" id="UP000256708">
    <property type="component" value="Unassembled WGS sequence"/>
</dbReference>
<evidence type="ECO:0000313" key="2">
    <source>
        <dbReference type="Proteomes" id="UP000256708"/>
    </source>
</evidence>
<name>A0A3D8L2G7_9BACT</name>
<accession>A0A3D8L2G7</accession>
<sequence length="70" mass="7752">MRILRSFLLASLCIGLLLGTGCQRKGIPCPKPTGNKNRVKMTTQAGQGFEAIKVPRDKNGRVKKGGWRIW</sequence>
<comment type="caution">
    <text evidence="1">The sequence shown here is derived from an EMBL/GenBank/DDBJ whole genome shotgun (WGS) entry which is preliminary data.</text>
</comment>
<dbReference type="AlphaFoldDB" id="A0A3D8L2G7"/>